<dbReference type="AlphaFoldDB" id="A0A0F9P2N9"/>
<reference evidence="3" key="1">
    <citation type="journal article" date="2015" name="Nature">
        <title>Complex archaea that bridge the gap between prokaryotes and eukaryotes.</title>
        <authorList>
            <person name="Spang A."/>
            <person name="Saw J.H."/>
            <person name="Jorgensen S.L."/>
            <person name="Zaremba-Niedzwiedzka K."/>
            <person name="Martijn J."/>
            <person name="Lind A.E."/>
            <person name="van Eijk R."/>
            <person name="Schleper C."/>
            <person name="Guy L."/>
            <person name="Ettema T.J."/>
        </authorList>
    </citation>
    <scope>NUCLEOTIDE SEQUENCE</scope>
</reference>
<evidence type="ECO:0000313" key="3">
    <source>
        <dbReference type="EMBL" id="KKN24309.1"/>
    </source>
</evidence>
<feature type="region of interest" description="Disordered" evidence="1">
    <location>
        <begin position="7"/>
        <end position="33"/>
    </location>
</feature>
<dbReference type="CDD" id="cd00085">
    <property type="entry name" value="HNHc"/>
    <property type="match status" value="1"/>
</dbReference>
<evidence type="ECO:0000259" key="2">
    <source>
        <dbReference type="Pfam" id="PF01844"/>
    </source>
</evidence>
<accession>A0A0F9P2N9</accession>
<gene>
    <name evidence="3" type="ORF">LCGC14_0896170</name>
</gene>
<dbReference type="EMBL" id="LAZR01002892">
    <property type="protein sequence ID" value="KKN24309.1"/>
    <property type="molecule type" value="Genomic_DNA"/>
</dbReference>
<feature type="region of interest" description="Disordered" evidence="1">
    <location>
        <begin position="160"/>
        <end position="188"/>
    </location>
</feature>
<name>A0A0F9P2N9_9ZZZZ</name>
<feature type="domain" description="HNH" evidence="2">
    <location>
        <begin position="10"/>
        <end position="48"/>
    </location>
</feature>
<proteinExistence type="predicted"/>
<comment type="caution">
    <text evidence="3">The sequence shown here is derived from an EMBL/GenBank/DDBJ whole genome shotgun (WGS) entry which is preliminary data.</text>
</comment>
<dbReference type="InterPro" id="IPR002711">
    <property type="entry name" value="HNH"/>
</dbReference>
<dbReference type="GO" id="GO:0003676">
    <property type="term" value="F:nucleic acid binding"/>
    <property type="evidence" value="ECO:0007669"/>
    <property type="project" value="InterPro"/>
</dbReference>
<evidence type="ECO:0000256" key="1">
    <source>
        <dbReference type="SAM" id="MobiDB-lite"/>
    </source>
</evidence>
<dbReference type="GO" id="GO:0008270">
    <property type="term" value="F:zinc ion binding"/>
    <property type="evidence" value="ECO:0007669"/>
    <property type="project" value="InterPro"/>
</dbReference>
<organism evidence="3">
    <name type="scientific">marine sediment metagenome</name>
    <dbReference type="NCBI Taxonomy" id="412755"/>
    <lineage>
        <taxon>unclassified sequences</taxon>
        <taxon>metagenomes</taxon>
        <taxon>ecological metagenomes</taxon>
    </lineage>
</organism>
<protein>
    <recommendedName>
        <fullName evidence="2">HNH domain-containing protein</fullName>
    </recommendedName>
</protein>
<sequence>MECYIHQGEQFPRESMEEHHKHPRAYGGTDDPDNRVWLCASDHSLLHRSALRLYSGKGGEAKDMVVRFLPNQPARQERLLRLVQTVARARQQHARSSDVPEAGVEADDHQSTVKMQLDVPDWLHHRLKALSTGRGLYRYVMHVLENHCLVATQKPGAPQAELYGAGRAAEQRPRDPQPTPLTLLDPRR</sequence>
<dbReference type="Pfam" id="PF01844">
    <property type="entry name" value="HNH"/>
    <property type="match status" value="1"/>
</dbReference>
<dbReference type="GO" id="GO:0004519">
    <property type="term" value="F:endonuclease activity"/>
    <property type="evidence" value="ECO:0007669"/>
    <property type="project" value="InterPro"/>
</dbReference>
<feature type="compositionally biased region" description="Basic and acidic residues" evidence="1">
    <location>
        <begin position="11"/>
        <end position="20"/>
    </location>
</feature>
<dbReference type="InterPro" id="IPR003615">
    <property type="entry name" value="HNH_nuc"/>
</dbReference>